<evidence type="ECO:0000313" key="1">
    <source>
        <dbReference type="EMBL" id="MFC7149268.1"/>
    </source>
</evidence>
<accession>A0ABW2F8I6</accession>
<keyword evidence="2" id="KW-1185">Reference proteome</keyword>
<comment type="caution">
    <text evidence="1">The sequence shown here is derived from an EMBL/GenBank/DDBJ whole genome shotgun (WGS) entry which is preliminary data.</text>
</comment>
<dbReference type="EMBL" id="JBHTAI010000006">
    <property type="protein sequence ID" value="MFC7149268.1"/>
    <property type="molecule type" value="Genomic_DNA"/>
</dbReference>
<sequence>MEKRKVQAQLIITCDVVIDDDLKRKAVKQYASVKDDESLAKQLLYAYLNPKIPYNKELVEAEGSWDAICEFKGRLSNIKISDEII</sequence>
<name>A0ABW2F8I6_9BACL</name>
<evidence type="ECO:0000313" key="2">
    <source>
        <dbReference type="Proteomes" id="UP001596378"/>
    </source>
</evidence>
<dbReference type="Proteomes" id="UP001596378">
    <property type="component" value="Unassembled WGS sequence"/>
</dbReference>
<organism evidence="1 2">
    <name type="scientific">Cohnella cellulosilytica</name>
    <dbReference type="NCBI Taxonomy" id="986710"/>
    <lineage>
        <taxon>Bacteria</taxon>
        <taxon>Bacillati</taxon>
        <taxon>Bacillota</taxon>
        <taxon>Bacilli</taxon>
        <taxon>Bacillales</taxon>
        <taxon>Paenibacillaceae</taxon>
        <taxon>Cohnella</taxon>
    </lineage>
</organism>
<protein>
    <submittedName>
        <fullName evidence="1">Uncharacterized protein</fullName>
    </submittedName>
</protein>
<dbReference type="RefSeq" id="WP_378054317.1">
    <property type="nucleotide sequence ID" value="NZ_JBHMDN010000079.1"/>
</dbReference>
<reference evidence="2" key="1">
    <citation type="journal article" date="2019" name="Int. J. Syst. Evol. Microbiol.">
        <title>The Global Catalogue of Microorganisms (GCM) 10K type strain sequencing project: providing services to taxonomists for standard genome sequencing and annotation.</title>
        <authorList>
            <consortium name="The Broad Institute Genomics Platform"/>
            <consortium name="The Broad Institute Genome Sequencing Center for Infectious Disease"/>
            <person name="Wu L."/>
            <person name="Ma J."/>
        </authorList>
    </citation>
    <scope>NUCLEOTIDE SEQUENCE [LARGE SCALE GENOMIC DNA]</scope>
    <source>
        <strain evidence="2">KCTC 12907</strain>
    </source>
</reference>
<proteinExistence type="predicted"/>
<gene>
    <name evidence="1" type="ORF">ACFQMJ_12095</name>
</gene>